<dbReference type="GeneID" id="93280551"/>
<feature type="domain" description="Radical SAM core" evidence="11">
    <location>
        <begin position="14"/>
        <end position="243"/>
    </location>
</feature>
<dbReference type="GO" id="GO:0043365">
    <property type="term" value="F:[formate-C-acetyltransferase]-activating enzyme activity"/>
    <property type="evidence" value="ECO:0007669"/>
    <property type="project" value="UniProtKB-UniRule"/>
</dbReference>
<dbReference type="SFLD" id="SFLDG01066">
    <property type="entry name" value="organic_radical-activating_enz"/>
    <property type="match status" value="1"/>
</dbReference>
<dbReference type="PANTHER" id="PTHR30352">
    <property type="entry name" value="PYRUVATE FORMATE-LYASE-ACTIVATING ENZYME"/>
    <property type="match status" value="1"/>
</dbReference>
<dbReference type="GO" id="GO:0046872">
    <property type="term" value="F:metal ion binding"/>
    <property type="evidence" value="ECO:0007669"/>
    <property type="project" value="UniProtKB-UniRule"/>
</dbReference>
<evidence type="ECO:0000256" key="7">
    <source>
        <dbReference type="ARBA" id="ARBA00023002"/>
    </source>
</evidence>
<comment type="function">
    <text evidence="1 10">Activation of pyruvate formate-lyase under anaerobic conditions by generation of an organic free radical, using S-adenosylmethionine and reduced flavodoxin as cosubstrates to produce 5'-deoxy-adenosine.</text>
</comment>
<evidence type="ECO:0000313" key="12">
    <source>
        <dbReference type="EMBL" id="SET74542.1"/>
    </source>
</evidence>
<evidence type="ECO:0000256" key="8">
    <source>
        <dbReference type="ARBA" id="ARBA00023004"/>
    </source>
</evidence>
<dbReference type="InterPro" id="IPR013785">
    <property type="entry name" value="Aldolase_TIM"/>
</dbReference>
<dbReference type="AlphaFoldDB" id="A0A1I0GT82"/>
<keyword evidence="12" id="KW-0670">Pyruvate</keyword>
<keyword evidence="9 10" id="KW-0411">Iron-sulfur</keyword>
<keyword evidence="4 10" id="KW-0004">4Fe-4S</keyword>
<comment type="subcellular location">
    <subcellularLocation>
        <location evidence="10">Cytoplasm</location>
    </subcellularLocation>
</comment>
<dbReference type="InterPro" id="IPR058240">
    <property type="entry name" value="rSAM_sf"/>
</dbReference>
<keyword evidence="12" id="KW-0456">Lyase</keyword>
<dbReference type="GO" id="GO:0016829">
    <property type="term" value="F:lyase activity"/>
    <property type="evidence" value="ECO:0007669"/>
    <property type="project" value="UniProtKB-KW"/>
</dbReference>
<dbReference type="NCBIfam" id="TIGR02493">
    <property type="entry name" value="PFLA"/>
    <property type="match status" value="1"/>
</dbReference>
<keyword evidence="7 10" id="KW-0560">Oxidoreductase</keyword>
<dbReference type="InterPro" id="IPR034457">
    <property type="entry name" value="Organic_radical-activating"/>
</dbReference>
<protein>
    <recommendedName>
        <fullName evidence="3 10">Pyruvate formate-lyase-activating enzyme</fullName>
        <ecNumber evidence="10">1.97.1.4</ecNumber>
    </recommendedName>
</protein>
<evidence type="ECO:0000256" key="9">
    <source>
        <dbReference type="ARBA" id="ARBA00023014"/>
    </source>
</evidence>
<dbReference type="SFLD" id="SFLDS00029">
    <property type="entry name" value="Radical_SAM"/>
    <property type="match status" value="1"/>
</dbReference>
<dbReference type="SUPFAM" id="SSF102114">
    <property type="entry name" value="Radical SAM enzymes"/>
    <property type="match status" value="1"/>
</dbReference>
<dbReference type="PROSITE" id="PS51918">
    <property type="entry name" value="RADICAL_SAM"/>
    <property type="match status" value="1"/>
</dbReference>
<keyword evidence="6 10" id="KW-0479">Metal-binding</keyword>
<evidence type="ECO:0000256" key="6">
    <source>
        <dbReference type="ARBA" id="ARBA00022723"/>
    </source>
</evidence>
<evidence type="ECO:0000259" key="11">
    <source>
        <dbReference type="PROSITE" id="PS51918"/>
    </source>
</evidence>
<dbReference type="EC" id="1.97.1.4" evidence="10"/>
<dbReference type="GO" id="GO:0051539">
    <property type="term" value="F:4 iron, 4 sulfur cluster binding"/>
    <property type="evidence" value="ECO:0007669"/>
    <property type="project" value="UniProtKB-UniRule"/>
</dbReference>
<dbReference type="EMBL" id="FOIM01000013">
    <property type="protein sequence ID" value="SET74542.1"/>
    <property type="molecule type" value="Genomic_DNA"/>
</dbReference>
<dbReference type="PIRSF" id="PIRSF000371">
    <property type="entry name" value="PFL_act_enz"/>
    <property type="match status" value="1"/>
</dbReference>
<dbReference type="PANTHER" id="PTHR30352:SF5">
    <property type="entry name" value="PYRUVATE FORMATE-LYASE 1-ACTIVATING ENZYME"/>
    <property type="match status" value="1"/>
</dbReference>
<evidence type="ECO:0000256" key="4">
    <source>
        <dbReference type="ARBA" id="ARBA00022485"/>
    </source>
</evidence>
<accession>A0A1I0GT82</accession>
<name>A0A1I0GT82_9FIRM</name>
<comment type="catalytic activity">
    <reaction evidence="10">
        <text>glycyl-[formate C-acetyltransferase] + reduced [flavodoxin] + S-adenosyl-L-methionine = glycin-2-yl radical-[formate C-acetyltransferase] + semiquinone [flavodoxin] + 5'-deoxyadenosine + L-methionine + H(+)</text>
        <dbReference type="Rhea" id="RHEA:19225"/>
        <dbReference type="Rhea" id="RHEA-COMP:10622"/>
        <dbReference type="Rhea" id="RHEA-COMP:12190"/>
        <dbReference type="Rhea" id="RHEA-COMP:12191"/>
        <dbReference type="Rhea" id="RHEA-COMP:14480"/>
        <dbReference type="ChEBI" id="CHEBI:15378"/>
        <dbReference type="ChEBI" id="CHEBI:17319"/>
        <dbReference type="ChEBI" id="CHEBI:29947"/>
        <dbReference type="ChEBI" id="CHEBI:32722"/>
        <dbReference type="ChEBI" id="CHEBI:57618"/>
        <dbReference type="ChEBI" id="CHEBI:57844"/>
        <dbReference type="ChEBI" id="CHEBI:59789"/>
        <dbReference type="ChEBI" id="CHEBI:140311"/>
        <dbReference type="EC" id="1.97.1.4"/>
    </reaction>
</comment>
<dbReference type="Proteomes" id="UP000198508">
    <property type="component" value="Unassembled WGS sequence"/>
</dbReference>
<keyword evidence="8 10" id="KW-0408">Iron</keyword>
<evidence type="ECO:0000256" key="1">
    <source>
        <dbReference type="ARBA" id="ARBA00003141"/>
    </source>
</evidence>
<dbReference type="RefSeq" id="WP_092364558.1">
    <property type="nucleotide sequence ID" value="NZ_CAJJSN010000012.1"/>
</dbReference>
<reference evidence="13" key="1">
    <citation type="submission" date="2016-10" db="EMBL/GenBank/DDBJ databases">
        <authorList>
            <person name="Varghese N."/>
            <person name="Submissions S."/>
        </authorList>
    </citation>
    <scope>NUCLEOTIDE SEQUENCE [LARGE SCALE GENOMIC DNA]</scope>
    <source>
        <strain evidence="13">NLAE-zl-G277</strain>
    </source>
</reference>
<evidence type="ECO:0000256" key="3">
    <source>
        <dbReference type="ARBA" id="ARBA00021356"/>
    </source>
</evidence>
<keyword evidence="13" id="KW-1185">Reference proteome</keyword>
<dbReference type="InterPro" id="IPR001989">
    <property type="entry name" value="Radical_activat_CS"/>
</dbReference>
<sequence>MIGRVHSIESFGTVDGPGIRMVIFLSGCPMRCLYCHNPDTWDPKGGTPMTVEQLLNQYDNARHFYRKGGITVSGGEPLTQIGFVTELFEEAKKRGIHTCLDTSGVTFRPDSAGVREKFDRLAAVTDLVLLDIKHIDPQEHLKLCGQPQDNILAFARYLEQKQIPVWVRHVVVPGITDREDYLHRLGLYLGTLKNIKALDVLPYHDMGKTKYQSLGIPYPLEDTSPLPPAGAAKARQIILRGMRESRNCS</sequence>
<dbReference type="InterPro" id="IPR012839">
    <property type="entry name" value="Organic_radical_activase"/>
</dbReference>
<evidence type="ECO:0000256" key="2">
    <source>
        <dbReference type="ARBA" id="ARBA00009777"/>
    </source>
</evidence>
<comment type="similarity">
    <text evidence="2 10">Belongs to the organic radical-activating enzymes family.</text>
</comment>
<comment type="cofactor">
    <cofactor evidence="10">
        <name>[4Fe-4S] cluster</name>
        <dbReference type="ChEBI" id="CHEBI:49883"/>
    </cofactor>
    <text evidence="10">Binds 1 [4Fe-4S] cluster. The cluster is coordinated with 3 cysteines and an exchangeable S-adenosyl-L-methionine.</text>
</comment>
<organism evidence="12 13">
    <name type="scientific">Enterocloster lavalensis</name>
    <dbReference type="NCBI Taxonomy" id="460384"/>
    <lineage>
        <taxon>Bacteria</taxon>
        <taxon>Bacillati</taxon>
        <taxon>Bacillota</taxon>
        <taxon>Clostridia</taxon>
        <taxon>Lachnospirales</taxon>
        <taxon>Lachnospiraceae</taxon>
        <taxon>Enterocloster</taxon>
    </lineage>
</organism>
<evidence type="ECO:0000256" key="5">
    <source>
        <dbReference type="ARBA" id="ARBA00022691"/>
    </source>
</evidence>
<dbReference type="InterPro" id="IPR012838">
    <property type="entry name" value="PFL1_activating"/>
</dbReference>
<keyword evidence="5 10" id="KW-0949">S-adenosyl-L-methionine</keyword>
<dbReference type="InterPro" id="IPR007197">
    <property type="entry name" value="rSAM"/>
</dbReference>
<keyword evidence="10" id="KW-0963">Cytoplasm</keyword>
<gene>
    <name evidence="12" type="ORF">SAMN05216313_11326</name>
</gene>
<evidence type="ECO:0000313" key="13">
    <source>
        <dbReference type="Proteomes" id="UP000198508"/>
    </source>
</evidence>
<dbReference type="Gene3D" id="3.20.20.70">
    <property type="entry name" value="Aldolase class I"/>
    <property type="match status" value="1"/>
</dbReference>
<dbReference type="STRING" id="460384.SAMN05216313_11326"/>
<dbReference type="Pfam" id="PF04055">
    <property type="entry name" value="Radical_SAM"/>
    <property type="match status" value="1"/>
</dbReference>
<proteinExistence type="inferred from homology"/>
<dbReference type="CDD" id="cd01335">
    <property type="entry name" value="Radical_SAM"/>
    <property type="match status" value="1"/>
</dbReference>
<evidence type="ECO:0000256" key="10">
    <source>
        <dbReference type="RuleBase" id="RU362053"/>
    </source>
</evidence>
<dbReference type="GO" id="GO:0005737">
    <property type="term" value="C:cytoplasm"/>
    <property type="evidence" value="ECO:0007669"/>
    <property type="project" value="UniProtKB-SubCell"/>
</dbReference>
<dbReference type="PROSITE" id="PS01087">
    <property type="entry name" value="RADICAL_ACTIVATING"/>
    <property type="match status" value="1"/>
</dbReference>